<keyword evidence="3" id="KW-1185">Reference proteome</keyword>
<protein>
    <submittedName>
        <fullName evidence="2">Uncharacterized protein</fullName>
    </submittedName>
</protein>
<organism evidence="2 3">
    <name type="scientific">Moniliophthora roreri (strain MCA 2997)</name>
    <name type="common">Cocoa frosty pod rot fungus</name>
    <name type="synonym">Crinipellis roreri</name>
    <dbReference type="NCBI Taxonomy" id="1381753"/>
    <lineage>
        <taxon>Eukaryota</taxon>
        <taxon>Fungi</taxon>
        <taxon>Dikarya</taxon>
        <taxon>Basidiomycota</taxon>
        <taxon>Agaricomycotina</taxon>
        <taxon>Agaricomycetes</taxon>
        <taxon>Agaricomycetidae</taxon>
        <taxon>Agaricales</taxon>
        <taxon>Marasmiineae</taxon>
        <taxon>Marasmiaceae</taxon>
        <taxon>Moniliophthora</taxon>
    </lineage>
</organism>
<dbReference type="HOGENOM" id="CLU_1938698_0_0_1"/>
<dbReference type="Proteomes" id="UP000017559">
    <property type="component" value="Unassembled WGS sequence"/>
</dbReference>
<feature type="region of interest" description="Disordered" evidence="1">
    <location>
        <begin position="103"/>
        <end position="130"/>
    </location>
</feature>
<evidence type="ECO:0000313" key="3">
    <source>
        <dbReference type="Proteomes" id="UP000017559"/>
    </source>
</evidence>
<dbReference type="EMBL" id="AWSO01000792">
    <property type="protein sequence ID" value="ESK87365.1"/>
    <property type="molecule type" value="Genomic_DNA"/>
</dbReference>
<accession>V2X4H5</accession>
<feature type="compositionally biased region" description="Basic and acidic residues" evidence="1">
    <location>
        <begin position="108"/>
        <end position="118"/>
    </location>
</feature>
<evidence type="ECO:0000313" key="2">
    <source>
        <dbReference type="EMBL" id="ESK87365.1"/>
    </source>
</evidence>
<proteinExistence type="predicted"/>
<reference evidence="2 3" key="1">
    <citation type="journal article" date="2014" name="BMC Genomics">
        <title>Genome and secretome analysis of the hemibiotrophic fungal pathogen, Moniliophthora roreri, which causes frosty pod rot disease of cacao: mechanisms of the biotrophic and necrotrophic phases.</title>
        <authorList>
            <person name="Meinhardt L.W."/>
            <person name="Costa G.G.L."/>
            <person name="Thomazella D.P.T."/>
            <person name="Teixeira P.J.P.L."/>
            <person name="Carazzolle M.F."/>
            <person name="Schuster S.C."/>
            <person name="Carlson J.E."/>
            <person name="Guiltinan M.J."/>
            <person name="Mieczkowski P."/>
            <person name="Farmer A."/>
            <person name="Ramaraj T."/>
            <person name="Crozier J."/>
            <person name="Davis R.E."/>
            <person name="Shao J."/>
            <person name="Melnick R.L."/>
            <person name="Pereira G.A.G."/>
            <person name="Bailey B.A."/>
        </authorList>
    </citation>
    <scope>NUCLEOTIDE SEQUENCE [LARGE SCALE GENOMIC DNA]</scope>
    <source>
        <strain evidence="2 3">MCA 2997</strain>
    </source>
</reference>
<gene>
    <name evidence="2" type="ORF">Moror_11699</name>
</gene>
<sequence length="130" mass="14940">MTRAKYKLLQADEFQAQFLLFKINSAGNTSSSFITLDFRSQRGFQKLDDVYINHNGKITVSFGKHRASTIELVIESSLLALGKIGHVVDYRYRHQFVGTGKHRKHYSRHLEPPESEKRTHYKGVREAGTT</sequence>
<name>V2X4H5_MONRO</name>
<comment type="caution">
    <text evidence="2">The sequence shown here is derived from an EMBL/GenBank/DDBJ whole genome shotgun (WGS) entry which is preliminary data.</text>
</comment>
<evidence type="ECO:0000256" key="1">
    <source>
        <dbReference type="SAM" id="MobiDB-lite"/>
    </source>
</evidence>
<dbReference type="KEGG" id="mrr:Moror_11699"/>
<dbReference type="AlphaFoldDB" id="V2X4H5"/>